<dbReference type="EMBL" id="JAJTWU010000002">
    <property type="protein sequence ID" value="MCE4553648.1"/>
    <property type="molecule type" value="Genomic_DNA"/>
</dbReference>
<name>A0ABS8XSC8_9BURK</name>
<evidence type="ECO:0000313" key="1">
    <source>
        <dbReference type="EMBL" id="MCE4553648.1"/>
    </source>
</evidence>
<accession>A0ABS8XSC8</accession>
<comment type="caution">
    <text evidence="1">The sequence shown here is derived from an EMBL/GenBank/DDBJ whole genome shotgun (WGS) entry which is preliminary data.</text>
</comment>
<keyword evidence="2" id="KW-1185">Reference proteome</keyword>
<dbReference type="Proteomes" id="UP001200741">
    <property type="component" value="Unassembled WGS sequence"/>
</dbReference>
<gene>
    <name evidence="1" type="ORF">LXT13_04205</name>
</gene>
<organism evidence="1 2">
    <name type="scientific">Pelomonas cellulosilytica</name>
    <dbReference type="NCBI Taxonomy" id="2906762"/>
    <lineage>
        <taxon>Bacteria</taxon>
        <taxon>Pseudomonadati</taxon>
        <taxon>Pseudomonadota</taxon>
        <taxon>Betaproteobacteria</taxon>
        <taxon>Burkholderiales</taxon>
        <taxon>Sphaerotilaceae</taxon>
        <taxon>Roseateles</taxon>
    </lineage>
</organism>
<sequence length="91" mass="10365">MTIELDRAEREQAIASLQRYLEAEFDDRVGNLAAGALLGFFLEEIAPLVYNQAVTEVQERLAQRVAEVDVEVHEDAFQYWSRRAPKGAGRR</sequence>
<dbReference type="Pfam" id="PF09932">
    <property type="entry name" value="DUF2164"/>
    <property type="match status" value="1"/>
</dbReference>
<evidence type="ECO:0000313" key="2">
    <source>
        <dbReference type="Proteomes" id="UP001200741"/>
    </source>
</evidence>
<dbReference type="InterPro" id="IPR018680">
    <property type="entry name" value="DUF2164"/>
</dbReference>
<dbReference type="RefSeq" id="WP_233370363.1">
    <property type="nucleotide sequence ID" value="NZ_JAJTWU010000002.1"/>
</dbReference>
<proteinExistence type="predicted"/>
<reference evidence="1 2" key="1">
    <citation type="submission" date="2021-12" db="EMBL/GenBank/DDBJ databases">
        <title>Genome seq of P8.</title>
        <authorList>
            <person name="Seo T."/>
        </authorList>
    </citation>
    <scope>NUCLEOTIDE SEQUENCE [LARGE SCALE GENOMIC DNA]</scope>
    <source>
        <strain evidence="1 2">P8</strain>
    </source>
</reference>
<protein>
    <submittedName>
        <fullName evidence="1">DUF2164 domain-containing protein</fullName>
    </submittedName>
</protein>